<evidence type="ECO:0000256" key="1">
    <source>
        <dbReference type="SAM" id="MobiDB-lite"/>
    </source>
</evidence>
<feature type="compositionally biased region" description="Basic and acidic residues" evidence="1">
    <location>
        <begin position="83"/>
        <end position="103"/>
    </location>
</feature>
<gene>
    <name evidence="2" type="ORF">B296_00031462</name>
</gene>
<evidence type="ECO:0000313" key="2">
    <source>
        <dbReference type="EMBL" id="RRT47365.1"/>
    </source>
</evidence>
<feature type="compositionally biased region" description="Acidic residues" evidence="1">
    <location>
        <begin position="124"/>
        <end position="135"/>
    </location>
</feature>
<evidence type="ECO:0000313" key="3">
    <source>
        <dbReference type="Proteomes" id="UP000287651"/>
    </source>
</evidence>
<reference evidence="2 3" key="1">
    <citation type="journal article" date="2014" name="Agronomy (Basel)">
        <title>A Draft Genome Sequence for Ensete ventricosum, the Drought-Tolerant Tree Against Hunger.</title>
        <authorList>
            <person name="Harrison J."/>
            <person name="Moore K.A."/>
            <person name="Paszkiewicz K."/>
            <person name="Jones T."/>
            <person name="Grant M."/>
            <person name="Ambacheew D."/>
            <person name="Muzemil S."/>
            <person name="Studholme D.J."/>
        </authorList>
    </citation>
    <scope>NUCLEOTIDE SEQUENCE [LARGE SCALE GENOMIC DNA]</scope>
</reference>
<protein>
    <submittedName>
        <fullName evidence="2">Uncharacterized protein</fullName>
    </submittedName>
</protein>
<proteinExistence type="predicted"/>
<accession>A0A426Y6F6</accession>
<dbReference type="AlphaFoldDB" id="A0A426Y6F6"/>
<feature type="region of interest" description="Disordered" evidence="1">
    <location>
        <begin position="73"/>
        <end position="145"/>
    </location>
</feature>
<name>A0A426Y6F6_ENSVE</name>
<dbReference type="EMBL" id="AMZH03014596">
    <property type="protein sequence ID" value="RRT47365.1"/>
    <property type="molecule type" value="Genomic_DNA"/>
</dbReference>
<comment type="caution">
    <text evidence="2">The sequence shown here is derived from an EMBL/GenBank/DDBJ whole genome shotgun (WGS) entry which is preliminary data.</text>
</comment>
<organism evidence="2 3">
    <name type="scientific">Ensete ventricosum</name>
    <name type="common">Abyssinian banana</name>
    <name type="synonym">Musa ensete</name>
    <dbReference type="NCBI Taxonomy" id="4639"/>
    <lineage>
        <taxon>Eukaryota</taxon>
        <taxon>Viridiplantae</taxon>
        <taxon>Streptophyta</taxon>
        <taxon>Embryophyta</taxon>
        <taxon>Tracheophyta</taxon>
        <taxon>Spermatophyta</taxon>
        <taxon>Magnoliopsida</taxon>
        <taxon>Liliopsida</taxon>
        <taxon>Zingiberales</taxon>
        <taxon>Musaceae</taxon>
        <taxon>Ensete</taxon>
    </lineage>
</organism>
<feature type="compositionally biased region" description="Basic and acidic residues" evidence="1">
    <location>
        <begin position="111"/>
        <end position="120"/>
    </location>
</feature>
<dbReference type="Proteomes" id="UP000287651">
    <property type="component" value="Unassembled WGS sequence"/>
</dbReference>
<sequence>MTGRGGRKRAATVRRGLWQRESSGVRPVATVAGRWKMRLRLCLRRRGGDNSGWWQRSRAACDKGGGCGKEVATMGCSGSKEATTGKKGEDQRCRRQMREERKTAQRACGCCDRKGGKDKGSGQYDDDGGEDDGDERSDHEITIGTSKIATLRPNDRTLMALSWRKTM</sequence>